<dbReference type="GO" id="GO:0046873">
    <property type="term" value="F:metal ion transmembrane transporter activity"/>
    <property type="evidence" value="ECO:0007669"/>
    <property type="project" value="InterPro"/>
</dbReference>
<evidence type="ECO:0000256" key="2">
    <source>
        <dbReference type="ARBA" id="ARBA00022692"/>
    </source>
</evidence>
<keyword evidence="7" id="KW-1185">Reference proteome</keyword>
<feature type="transmembrane region" description="Helical" evidence="5">
    <location>
        <begin position="338"/>
        <end position="360"/>
    </location>
</feature>
<gene>
    <name evidence="6" type="ORF">K469DRAFT_519914</name>
</gene>
<dbReference type="AlphaFoldDB" id="A0A6A6DRR9"/>
<keyword evidence="3 5" id="KW-1133">Transmembrane helix</keyword>
<evidence type="ECO:0000256" key="1">
    <source>
        <dbReference type="ARBA" id="ARBA00004141"/>
    </source>
</evidence>
<evidence type="ECO:0000256" key="3">
    <source>
        <dbReference type="ARBA" id="ARBA00022989"/>
    </source>
</evidence>
<feature type="transmembrane region" description="Helical" evidence="5">
    <location>
        <begin position="294"/>
        <end position="317"/>
    </location>
</feature>
<dbReference type="Gene3D" id="1.20.58.340">
    <property type="entry name" value="Magnesium transport protein CorA, transmembrane region"/>
    <property type="match status" value="1"/>
</dbReference>
<evidence type="ECO:0000313" key="7">
    <source>
        <dbReference type="Proteomes" id="UP000800200"/>
    </source>
</evidence>
<proteinExistence type="predicted"/>
<dbReference type="Pfam" id="PF01544">
    <property type="entry name" value="CorA"/>
    <property type="match status" value="1"/>
</dbReference>
<name>A0A6A6DRR9_9PEZI</name>
<evidence type="ECO:0000313" key="6">
    <source>
        <dbReference type="EMBL" id="KAF2180978.1"/>
    </source>
</evidence>
<dbReference type="Proteomes" id="UP000800200">
    <property type="component" value="Unassembled WGS sequence"/>
</dbReference>
<dbReference type="SUPFAM" id="SSF144083">
    <property type="entry name" value="Magnesium transport protein CorA, transmembrane region"/>
    <property type="match status" value="1"/>
</dbReference>
<dbReference type="GO" id="GO:0016020">
    <property type="term" value="C:membrane"/>
    <property type="evidence" value="ECO:0007669"/>
    <property type="project" value="UniProtKB-SubCell"/>
</dbReference>
<accession>A0A6A6DRR9</accession>
<evidence type="ECO:0008006" key="8">
    <source>
        <dbReference type="Google" id="ProtNLM"/>
    </source>
</evidence>
<feature type="non-terminal residue" evidence="6">
    <location>
        <position position="1"/>
    </location>
</feature>
<dbReference type="OrthoDB" id="3231000at2759"/>
<feature type="non-terminal residue" evidence="6">
    <location>
        <position position="386"/>
    </location>
</feature>
<keyword evidence="4 5" id="KW-0472">Membrane</keyword>
<dbReference type="InterPro" id="IPR002523">
    <property type="entry name" value="MgTranspt_CorA/ZnTranspt_ZntB"/>
</dbReference>
<comment type="subcellular location">
    <subcellularLocation>
        <location evidence="1">Membrane</location>
        <topology evidence="1">Multi-pass membrane protein</topology>
    </subcellularLocation>
</comment>
<reference evidence="6" key="1">
    <citation type="journal article" date="2020" name="Stud. Mycol.">
        <title>101 Dothideomycetes genomes: a test case for predicting lifestyles and emergence of pathogens.</title>
        <authorList>
            <person name="Haridas S."/>
            <person name="Albert R."/>
            <person name="Binder M."/>
            <person name="Bloem J."/>
            <person name="Labutti K."/>
            <person name="Salamov A."/>
            <person name="Andreopoulos B."/>
            <person name="Baker S."/>
            <person name="Barry K."/>
            <person name="Bills G."/>
            <person name="Bluhm B."/>
            <person name="Cannon C."/>
            <person name="Castanera R."/>
            <person name="Culley D."/>
            <person name="Daum C."/>
            <person name="Ezra D."/>
            <person name="Gonzalez J."/>
            <person name="Henrissat B."/>
            <person name="Kuo A."/>
            <person name="Liang C."/>
            <person name="Lipzen A."/>
            <person name="Lutzoni F."/>
            <person name="Magnuson J."/>
            <person name="Mondo S."/>
            <person name="Nolan M."/>
            <person name="Ohm R."/>
            <person name="Pangilinan J."/>
            <person name="Park H.-J."/>
            <person name="Ramirez L."/>
            <person name="Alfaro M."/>
            <person name="Sun H."/>
            <person name="Tritt A."/>
            <person name="Yoshinaga Y."/>
            <person name="Zwiers L.-H."/>
            <person name="Turgeon B."/>
            <person name="Goodwin S."/>
            <person name="Spatafora J."/>
            <person name="Crous P."/>
            <person name="Grigoriev I."/>
        </authorList>
    </citation>
    <scope>NUCLEOTIDE SEQUENCE</scope>
    <source>
        <strain evidence="6">CBS 207.26</strain>
    </source>
</reference>
<sequence>EPVDHSSTHFGAAILQWRSGVPSTWYRLEGYDFLDAYGSSPQRDLKDYIGWPRGGLARTVRELRLEDKGLGQVNAVILCETYAVEAYFNFSRDLKVPLPPSKRFSAELKRLDESYSPLRTTQNLGQIFLLQVHHAHLNQVTEFLEKFATKYAERRKRLIYPLESKLRQWNLKAIIADSHLYQQFAKVGQGLVLATESLLDVVAALQGEQGKGDLALLDAELRGCCKDMTRLLNRLSNDLDHHLKLLSLARDISQSNNVRVLTLLATIFLPLSLSAGILSMQTRFQDLGDKLYDFFGVVVLLVTVVLLILIVMFVLSYASEVESMFQRSRLYKIFGRRLLFAAVAIIALPYGALILTSFLVGMFKDVVLGAKILGYGTAVAVGMPIV</sequence>
<evidence type="ECO:0000256" key="4">
    <source>
        <dbReference type="ARBA" id="ARBA00023136"/>
    </source>
</evidence>
<keyword evidence="2 5" id="KW-0812">Transmembrane</keyword>
<protein>
    <recommendedName>
        <fullName evidence="8">Mg2+ transporter protein</fullName>
    </recommendedName>
</protein>
<organism evidence="6 7">
    <name type="scientific">Zopfia rhizophila CBS 207.26</name>
    <dbReference type="NCBI Taxonomy" id="1314779"/>
    <lineage>
        <taxon>Eukaryota</taxon>
        <taxon>Fungi</taxon>
        <taxon>Dikarya</taxon>
        <taxon>Ascomycota</taxon>
        <taxon>Pezizomycotina</taxon>
        <taxon>Dothideomycetes</taxon>
        <taxon>Dothideomycetes incertae sedis</taxon>
        <taxon>Zopfiaceae</taxon>
        <taxon>Zopfia</taxon>
    </lineage>
</organism>
<dbReference type="EMBL" id="ML994655">
    <property type="protein sequence ID" value="KAF2180978.1"/>
    <property type="molecule type" value="Genomic_DNA"/>
</dbReference>
<dbReference type="InterPro" id="IPR045863">
    <property type="entry name" value="CorA_TM1_TM2"/>
</dbReference>
<feature type="transmembrane region" description="Helical" evidence="5">
    <location>
        <begin position="260"/>
        <end position="282"/>
    </location>
</feature>
<evidence type="ECO:0000256" key="5">
    <source>
        <dbReference type="SAM" id="Phobius"/>
    </source>
</evidence>